<dbReference type="Pfam" id="PF06224">
    <property type="entry name" value="AlkZ-like"/>
    <property type="match status" value="1"/>
</dbReference>
<dbReference type="EMBL" id="FNRY01000001">
    <property type="protein sequence ID" value="SEB35285.1"/>
    <property type="molecule type" value="Genomic_DNA"/>
</dbReference>
<accession>A0A1H4IN41</accession>
<gene>
    <name evidence="1" type="ORF">SAMN04489806_0052</name>
</gene>
<evidence type="ECO:0008006" key="3">
    <source>
        <dbReference type="Google" id="ProtNLM"/>
    </source>
</evidence>
<dbReference type="STRING" id="640635.SAMN04489806_0052"/>
<evidence type="ECO:0000313" key="2">
    <source>
        <dbReference type="Proteomes" id="UP000199183"/>
    </source>
</evidence>
<dbReference type="InterPro" id="IPR009351">
    <property type="entry name" value="AlkZ-like"/>
</dbReference>
<evidence type="ECO:0000313" key="1">
    <source>
        <dbReference type="EMBL" id="SEB35285.1"/>
    </source>
</evidence>
<dbReference type="Proteomes" id="UP000199183">
    <property type="component" value="Unassembled WGS sequence"/>
</dbReference>
<dbReference type="AlphaFoldDB" id="A0A1H4IN41"/>
<dbReference type="PANTHER" id="PTHR30528">
    <property type="entry name" value="CYTOPLASMIC PROTEIN"/>
    <property type="match status" value="1"/>
</dbReference>
<dbReference type="PANTHER" id="PTHR30528:SF0">
    <property type="entry name" value="CYTOPLASMIC PROTEIN"/>
    <property type="match status" value="1"/>
</dbReference>
<name>A0A1H4IN41_9MICO</name>
<reference evidence="1 2" key="1">
    <citation type="submission" date="2016-10" db="EMBL/GenBank/DDBJ databases">
        <authorList>
            <person name="de Groot N.N."/>
        </authorList>
    </citation>
    <scope>NUCLEOTIDE SEQUENCE [LARGE SCALE GENOMIC DNA]</scope>
    <source>
        <strain evidence="1 2">DSM 21799</strain>
    </source>
</reference>
<keyword evidence="2" id="KW-1185">Reference proteome</keyword>
<sequence length="433" mass="48087">MARDFASRHTFLAAVSGTLATVIRMPSTISAAVARRIALAAQGFTRPRPATVGTRQFGLVIDRLGVLQIDSVNVFERSHYLPVLARVGPYDKSALDALTHGGKGPFIEWWGHEATFMRRDQLPMWRWKMKRIRERDLGNPDSWANQNLPLLQWLRDELASTGPIVSSAIEHDANHSRAGWWEWSAVKRGLETLFRWGDVVSAGRTTSFERRYALPEQVLPTALLDEEPDAADAARALVAHAASATGIATASDLADYYRLPADITRAAVRELADEGVLEPVSVAGWGAEGRPAPAWLHSGARRPRTVDAAALLSPFDPVVWTRARAERMFGFRYRIEIYTPRHKRVHGYYVLPVLVGDRLVARLDLKNDRQAGVLRVQSAWREPEAPPESVERIASLLEHTADWQGSGTISVGARGDLADELAGVLRAERHESR</sequence>
<protein>
    <recommendedName>
        <fullName evidence="3">Winged helix-turn-helix domain-containing protein</fullName>
    </recommendedName>
</protein>
<proteinExistence type="predicted"/>
<organism evidence="1 2">
    <name type="scientific">Paramicrobacterium humi</name>
    <dbReference type="NCBI Taxonomy" id="640635"/>
    <lineage>
        <taxon>Bacteria</taxon>
        <taxon>Bacillati</taxon>
        <taxon>Actinomycetota</taxon>
        <taxon>Actinomycetes</taxon>
        <taxon>Micrococcales</taxon>
        <taxon>Microbacteriaceae</taxon>
        <taxon>Paramicrobacterium</taxon>
    </lineage>
</organism>